<dbReference type="AlphaFoldDB" id="A0A9X3XUB3"/>
<comment type="caution">
    <text evidence="1">The sequence shown here is derived from an EMBL/GenBank/DDBJ whole genome shotgun (WGS) entry which is preliminary data.</text>
</comment>
<dbReference type="EMBL" id="JAMWMK010000029">
    <property type="protein sequence ID" value="MDC4248924.1"/>
    <property type="molecule type" value="Genomic_DNA"/>
</dbReference>
<name>A0A9X3XUB3_ENTFC</name>
<accession>A0A9X3XUB3</accession>
<evidence type="ECO:0000313" key="1">
    <source>
        <dbReference type="EMBL" id="MDC4248924.1"/>
    </source>
</evidence>
<gene>
    <name evidence="1" type="ORF">M3X98_12970</name>
</gene>
<protein>
    <submittedName>
        <fullName evidence="1">Uncharacterized protein</fullName>
    </submittedName>
</protein>
<reference evidence="1" key="1">
    <citation type="submission" date="2022-05" db="EMBL/GenBank/DDBJ databases">
        <title>Draft genome sequences of Clostridium perfringens strains isolated from Peru.</title>
        <authorList>
            <person name="Hurtado R."/>
            <person name="Lima L."/>
            <person name="Sousa T."/>
            <person name="Jaiswal A.K."/>
            <person name="Tiwari S."/>
            <person name="Maturrano L."/>
            <person name="Brenig B."/>
            <person name="Azevedo V."/>
        </authorList>
    </citation>
    <scope>NUCLEOTIDE SEQUENCE</scope>
    <source>
        <strain evidence="1">CP4</strain>
    </source>
</reference>
<dbReference type="Proteomes" id="UP001141166">
    <property type="component" value="Unassembled WGS sequence"/>
</dbReference>
<evidence type="ECO:0000313" key="2">
    <source>
        <dbReference type="Proteomes" id="UP001141166"/>
    </source>
</evidence>
<proteinExistence type="predicted"/>
<sequence length="67" mass="7629">MSTLLGYMQIRPDLMKSNTQYIKEKPKDCDYIIISEANKTVFLIELKSSAQTSPAKEIIEQIDGGYK</sequence>
<organism evidence="1 2">
    <name type="scientific">Enterococcus faecium</name>
    <name type="common">Streptococcus faecium</name>
    <dbReference type="NCBI Taxonomy" id="1352"/>
    <lineage>
        <taxon>Bacteria</taxon>
        <taxon>Bacillati</taxon>
        <taxon>Bacillota</taxon>
        <taxon>Bacilli</taxon>
        <taxon>Lactobacillales</taxon>
        <taxon>Enterococcaceae</taxon>
        <taxon>Enterococcus</taxon>
    </lineage>
</organism>